<accession>A0A6L7HYU3</accession>
<sequence>MTSLLKAWNATPELIKPLLALALLGLLCLCAFFFGQLIGLLIYQN</sequence>
<proteinExistence type="predicted"/>
<evidence type="ECO:0000256" key="1">
    <source>
        <dbReference type="SAM" id="Phobius"/>
    </source>
</evidence>
<protein>
    <submittedName>
        <fullName evidence="2">Uncharacterized protein</fullName>
    </submittedName>
</protein>
<dbReference type="EMBL" id="WRPA01000004">
    <property type="protein sequence ID" value="MXR68221.1"/>
    <property type="molecule type" value="Genomic_DNA"/>
</dbReference>
<name>A0A6L7HYU3_9GAMM</name>
<evidence type="ECO:0000313" key="3">
    <source>
        <dbReference type="Proteomes" id="UP000474778"/>
    </source>
</evidence>
<keyword evidence="1" id="KW-0472">Membrane</keyword>
<dbReference type="AlphaFoldDB" id="A0A6L7HYU3"/>
<keyword evidence="1" id="KW-1133">Transmembrane helix</keyword>
<reference evidence="2 3" key="1">
    <citation type="submission" date="2019-12" db="EMBL/GenBank/DDBJ databases">
        <title>Shewanella insulae sp. nov., isolated from a tidal flat.</title>
        <authorList>
            <person name="Yoon J.-H."/>
        </authorList>
    </citation>
    <scope>NUCLEOTIDE SEQUENCE [LARGE SCALE GENOMIC DNA]</scope>
    <source>
        <strain evidence="2 3">JBTF-M18</strain>
    </source>
</reference>
<organism evidence="2 3">
    <name type="scientific">Shewanella insulae</name>
    <dbReference type="NCBI Taxonomy" id="2681496"/>
    <lineage>
        <taxon>Bacteria</taxon>
        <taxon>Pseudomonadati</taxon>
        <taxon>Pseudomonadota</taxon>
        <taxon>Gammaproteobacteria</taxon>
        <taxon>Alteromonadales</taxon>
        <taxon>Shewanellaceae</taxon>
        <taxon>Shewanella</taxon>
    </lineage>
</organism>
<evidence type="ECO:0000313" key="2">
    <source>
        <dbReference type="EMBL" id="MXR68221.1"/>
    </source>
</evidence>
<dbReference type="RefSeq" id="WP_160794354.1">
    <property type="nucleotide sequence ID" value="NZ_WRPA01000004.1"/>
</dbReference>
<keyword evidence="1" id="KW-0812">Transmembrane</keyword>
<feature type="transmembrane region" description="Helical" evidence="1">
    <location>
        <begin position="20"/>
        <end position="43"/>
    </location>
</feature>
<gene>
    <name evidence="2" type="ORF">GNT65_05975</name>
</gene>
<dbReference type="Proteomes" id="UP000474778">
    <property type="component" value="Unassembled WGS sequence"/>
</dbReference>
<comment type="caution">
    <text evidence="2">The sequence shown here is derived from an EMBL/GenBank/DDBJ whole genome shotgun (WGS) entry which is preliminary data.</text>
</comment>
<keyword evidence="3" id="KW-1185">Reference proteome</keyword>